<dbReference type="STRING" id="226505.SAMN05444394_1863"/>
<dbReference type="RefSeq" id="WP_074224550.1">
    <property type="nucleotide sequence ID" value="NZ_FSRC01000001.1"/>
</dbReference>
<evidence type="ECO:0000313" key="3">
    <source>
        <dbReference type="Proteomes" id="UP000185221"/>
    </source>
</evidence>
<accession>A0A1N6E980</accession>
<sequence length="389" mass="44049">MKYILAIILTPTFGGPHNQIFRLNDSLKKAGYQYIVLTPDPNGTGTRRLKEKGIKVINRELHRPRKSLNLAIHFQYFTNFFSDIKFIQEVIVSNKIDLVQLCGLFNIQGAIAANRSNKPVVWQLLSNFAPKWLRNLLSPFVKKHSDVIMTTGLQIAKEHGDIAKFNNLIPFYPPVDCNSFKFDEDKKKMMRGYLDVPNDAFLIGTIGNQNRQKAHENFVKICDRFKQKAGKDGVFFRVIGNKTESQWTYYKSNVIDLIEAKGLGRDGFLTVSIPKFEISDYLSAFDVFLLSSKAEGVPTVILESMASSLPIVTSDVGAISEVVKDMENGCLYQLDDLDKAVDYLIQLSLNQNEIERIGELNKCEALEKYDVSECARIHISAFKLAMDQS</sequence>
<evidence type="ECO:0000259" key="1">
    <source>
        <dbReference type="Pfam" id="PF00534"/>
    </source>
</evidence>
<dbReference type="OrthoDB" id="9806653at2"/>
<keyword evidence="2" id="KW-0808">Transferase</keyword>
<dbReference type="InterPro" id="IPR001296">
    <property type="entry name" value="Glyco_trans_1"/>
</dbReference>
<dbReference type="Pfam" id="PF00534">
    <property type="entry name" value="Glycos_transf_1"/>
    <property type="match status" value="1"/>
</dbReference>
<dbReference type="Gene3D" id="3.40.50.2000">
    <property type="entry name" value="Glycogen Phosphorylase B"/>
    <property type="match status" value="2"/>
</dbReference>
<feature type="domain" description="Glycosyl transferase family 1" evidence="1">
    <location>
        <begin position="196"/>
        <end position="359"/>
    </location>
</feature>
<dbReference type="AlphaFoldDB" id="A0A1N6E980"/>
<dbReference type="SUPFAM" id="SSF53756">
    <property type="entry name" value="UDP-Glycosyltransferase/glycogen phosphorylase"/>
    <property type="match status" value="1"/>
</dbReference>
<reference evidence="3" key="1">
    <citation type="submission" date="2016-11" db="EMBL/GenBank/DDBJ databases">
        <authorList>
            <person name="Varghese N."/>
            <person name="Submissions S."/>
        </authorList>
    </citation>
    <scope>NUCLEOTIDE SEQUENCE [LARGE SCALE GENOMIC DNA]</scope>
    <source>
        <strain evidence="3">DSM 15292</strain>
    </source>
</reference>
<dbReference type="GO" id="GO:0016757">
    <property type="term" value="F:glycosyltransferase activity"/>
    <property type="evidence" value="ECO:0007669"/>
    <property type="project" value="InterPro"/>
</dbReference>
<dbReference type="PANTHER" id="PTHR45947:SF3">
    <property type="entry name" value="SULFOQUINOVOSYL TRANSFERASE SQD2"/>
    <property type="match status" value="1"/>
</dbReference>
<protein>
    <submittedName>
        <fullName evidence="2">Glycosyltransferase involved in cell wall bisynthesis</fullName>
    </submittedName>
</protein>
<dbReference type="PANTHER" id="PTHR45947">
    <property type="entry name" value="SULFOQUINOVOSYL TRANSFERASE SQD2"/>
    <property type="match status" value="1"/>
</dbReference>
<organism evidence="2 3">
    <name type="scientific">Algoriphagus halophilus</name>
    <dbReference type="NCBI Taxonomy" id="226505"/>
    <lineage>
        <taxon>Bacteria</taxon>
        <taxon>Pseudomonadati</taxon>
        <taxon>Bacteroidota</taxon>
        <taxon>Cytophagia</taxon>
        <taxon>Cytophagales</taxon>
        <taxon>Cyclobacteriaceae</taxon>
        <taxon>Algoriphagus</taxon>
    </lineage>
</organism>
<dbReference type="CDD" id="cd03801">
    <property type="entry name" value="GT4_PimA-like"/>
    <property type="match status" value="1"/>
</dbReference>
<dbReference type="EMBL" id="FSRC01000001">
    <property type="protein sequence ID" value="SIN79584.1"/>
    <property type="molecule type" value="Genomic_DNA"/>
</dbReference>
<evidence type="ECO:0000313" key="2">
    <source>
        <dbReference type="EMBL" id="SIN79584.1"/>
    </source>
</evidence>
<dbReference type="InterPro" id="IPR050194">
    <property type="entry name" value="Glycosyltransferase_grp1"/>
</dbReference>
<dbReference type="Proteomes" id="UP000185221">
    <property type="component" value="Unassembled WGS sequence"/>
</dbReference>
<gene>
    <name evidence="2" type="ORF">SAMN05444394_1863</name>
</gene>
<proteinExistence type="predicted"/>
<keyword evidence="3" id="KW-1185">Reference proteome</keyword>
<name>A0A1N6E980_9BACT</name>